<organism evidence="2">
    <name type="scientific">viral metagenome</name>
    <dbReference type="NCBI Taxonomy" id="1070528"/>
    <lineage>
        <taxon>unclassified sequences</taxon>
        <taxon>metagenomes</taxon>
        <taxon>organismal metagenomes</taxon>
    </lineage>
</organism>
<sequence>MKRSPINKVSAKQAKLNAIWKKLFWQAIDEQHALKGYTYCEMCGHSKLSADLDPHHIKRRRRYNYVYENLRLECRKCHDKDTFGGGK</sequence>
<dbReference type="CDD" id="cd00085">
    <property type="entry name" value="HNHc"/>
    <property type="match status" value="1"/>
</dbReference>
<proteinExistence type="predicted"/>
<dbReference type="AlphaFoldDB" id="A0A6M3IX37"/>
<dbReference type="EMBL" id="MT141462">
    <property type="protein sequence ID" value="QJA62113.1"/>
    <property type="molecule type" value="Genomic_DNA"/>
</dbReference>
<accession>A0A6M3IX37</accession>
<feature type="domain" description="HNH" evidence="1">
    <location>
        <begin position="40"/>
        <end position="82"/>
    </location>
</feature>
<keyword evidence="2" id="KW-0378">Hydrolase</keyword>
<gene>
    <name evidence="2" type="ORF">MM415B00826_0024</name>
</gene>
<dbReference type="GO" id="GO:0008270">
    <property type="term" value="F:zinc ion binding"/>
    <property type="evidence" value="ECO:0007669"/>
    <property type="project" value="InterPro"/>
</dbReference>
<reference evidence="2" key="1">
    <citation type="submission" date="2020-03" db="EMBL/GenBank/DDBJ databases">
        <title>The deep terrestrial virosphere.</title>
        <authorList>
            <person name="Holmfeldt K."/>
            <person name="Nilsson E."/>
            <person name="Simone D."/>
            <person name="Lopez-Fernandez M."/>
            <person name="Wu X."/>
            <person name="de Brujin I."/>
            <person name="Lundin D."/>
            <person name="Andersson A."/>
            <person name="Bertilsson S."/>
            <person name="Dopson M."/>
        </authorList>
    </citation>
    <scope>NUCLEOTIDE SEQUENCE</scope>
    <source>
        <strain evidence="2">MM415B00826</strain>
    </source>
</reference>
<dbReference type="GO" id="GO:0003676">
    <property type="term" value="F:nucleic acid binding"/>
    <property type="evidence" value="ECO:0007669"/>
    <property type="project" value="InterPro"/>
</dbReference>
<evidence type="ECO:0000313" key="2">
    <source>
        <dbReference type="EMBL" id="QJA62113.1"/>
    </source>
</evidence>
<keyword evidence="2" id="KW-0540">Nuclease</keyword>
<evidence type="ECO:0000259" key="1">
    <source>
        <dbReference type="Pfam" id="PF01844"/>
    </source>
</evidence>
<dbReference type="GO" id="GO:0004519">
    <property type="term" value="F:endonuclease activity"/>
    <property type="evidence" value="ECO:0007669"/>
    <property type="project" value="UniProtKB-KW"/>
</dbReference>
<dbReference type="InterPro" id="IPR002711">
    <property type="entry name" value="HNH"/>
</dbReference>
<dbReference type="Pfam" id="PF01844">
    <property type="entry name" value="HNH"/>
    <property type="match status" value="1"/>
</dbReference>
<name>A0A6M3IX37_9ZZZZ</name>
<protein>
    <submittedName>
        <fullName evidence="2">Putative homing endonuclease</fullName>
    </submittedName>
</protein>
<dbReference type="InterPro" id="IPR003615">
    <property type="entry name" value="HNH_nuc"/>
</dbReference>
<keyword evidence="2" id="KW-0255">Endonuclease</keyword>